<dbReference type="AlphaFoldDB" id="A0A9J6FP36"/>
<gene>
    <name evidence="2" type="ORF">HPB48_019308</name>
</gene>
<dbReference type="OrthoDB" id="6492082at2759"/>
<keyword evidence="3" id="KW-1185">Reference proteome</keyword>
<feature type="domain" description="Retrotransposon gag" evidence="1">
    <location>
        <begin position="47"/>
        <end position="134"/>
    </location>
</feature>
<sequence>MEGFLNSNLTKGISTVYLERFEVFAAANDFAPGKKLQVFLASIGEKAYLTLRNLLLPKTPAETTFEEVVTALKGHYTPGRQRVTERSHFYLRQQQPQETVADFIEALKKLAAKCGFGAFLQEALRDRLIAGLRDDTIRCRLHDDAGLGLLGLRMQRSHGHGSR</sequence>
<dbReference type="OMA" id="MIYFIAN"/>
<evidence type="ECO:0000313" key="2">
    <source>
        <dbReference type="EMBL" id="KAH9364635.1"/>
    </source>
</evidence>
<dbReference type="InterPro" id="IPR005162">
    <property type="entry name" value="Retrotrans_gag_dom"/>
</dbReference>
<dbReference type="Pfam" id="PF03732">
    <property type="entry name" value="Retrotrans_gag"/>
    <property type="match status" value="1"/>
</dbReference>
<dbReference type="PANTHER" id="PTHR33198:SF19">
    <property type="entry name" value="CCHC-TYPE DOMAIN-CONTAINING PROTEIN"/>
    <property type="match status" value="1"/>
</dbReference>
<dbReference type="VEuPathDB" id="VectorBase:HLOH_042167"/>
<reference evidence="2 3" key="1">
    <citation type="journal article" date="2020" name="Cell">
        <title>Large-Scale Comparative Analyses of Tick Genomes Elucidate Their Genetic Diversity and Vector Capacities.</title>
        <authorList>
            <consortium name="Tick Genome and Microbiome Consortium (TIGMIC)"/>
            <person name="Jia N."/>
            <person name="Wang J."/>
            <person name="Shi W."/>
            <person name="Du L."/>
            <person name="Sun Y."/>
            <person name="Zhan W."/>
            <person name="Jiang J.F."/>
            <person name="Wang Q."/>
            <person name="Zhang B."/>
            <person name="Ji P."/>
            <person name="Bell-Sakyi L."/>
            <person name="Cui X.M."/>
            <person name="Yuan T.T."/>
            <person name="Jiang B.G."/>
            <person name="Yang W.F."/>
            <person name="Lam T.T."/>
            <person name="Chang Q.C."/>
            <person name="Ding S.J."/>
            <person name="Wang X.J."/>
            <person name="Zhu J.G."/>
            <person name="Ruan X.D."/>
            <person name="Zhao L."/>
            <person name="Wei J.T."/>
            <person name="Ye R.Z."/>
            <person name="Que T.C."/>
            <person name="Du C.H."/>
            <person name="Zhou Y.H."/>
            <person name="Cheng J.X."/>
            <person name="Dai P.F."/>
            <person name="Guo W.B."/>
            <person name="Han X.H."/>
            <person name="Huang E.J."/>
            <person name="Li L.F."/>
            <person name="Wei W."/>
            <person name="Gao Y.C."/>
            <person name="Liu J.Z."/>
            <person name="Shao H.Z."/>
            <person name="Wang X."/>
            <person name="Wang C.C."/>
            <person name="Yang T.C."/>
            <person name="Huo Q.B."/>
            <person name="Li W."/>
            <person name="Chen H.Y."/>
            <person name="Chen S.E."/>
            <person name="Zhou L.G."/>
            <person name="Ni X.B."/>
            <person name="Tian J.H."/>
            <person name="Sheng Y."/>
            <person name="Liu T."/>
            <person name="Pan Y.S."/>
            <person name="Xia L.Y."/>
            <person name="Li J."/>
            <person name="Zhao F."/>
            <person name="Cao W.C."/>
        </authorList>
    </citation>
    <scope>NUCLEOTIDE SEQUENCE [LARGE SCALE GENOMIC DNA]</scope>
    <source>
        <strain evidence="2">HaeL-2018</strain>
    </source>
</reference>
<dbReference type="PANTHER" id="PTHR33198">
    <property type="entry name" value="ANK_REP_REGION DOMAIN-CONTAINING PROTEIN-RELATED"/>
    <property type="match status" value="1"/>
</dbReference>
<accession>A0A9J6FP36</accession>
<organism evidence="2 3">
    <name type="scientific">Haemaphysalis longicornis</name>
    <name type="common">Bush tick</name>
    <dbReference type="NCBI Taxonomy" id="44386"/>
    <lineage>
        <taxon>Eukaryota</taxon>
        <taxon>Metazoa</taxon>
        <taxon>Ecdysozoa</taxon>
        <taxon>Arthropoda</taxon>
        <taxon>Chelicerata</taxon>
        <taxon>Arachnida</taxon>
        <taxon>Acari</taxon>
        <taxon>Parasitiformes</taxon>
        <taxon>Ixodida</taxon>
        <taxon>Ixodoidea</taxon>
        <taxon>Ixodidae</taxon>
        <taxon>Haemaphysalinae</taxon>
        <taxon>Haemaphysalis</taxon>
    </lineage>
</organism>
<evidence type="ECO:0000259" key="1">
    <source>
        <dbReference type="Pfam" id="PF03732"/>
    </source>
</evidence>
<comment type="caution">
    <text evidence="2">The sequence shown here is derived from an EMBL/GenBank/DDBJ whole genome shotgun (WGS) entry which is preliminary data.</text>
</comment>
<dbReference type="Proteomes" id="UP000821853">
    <property type="component" value="Chromosome 10"/>
</dbReference>
<dbReference type="EMBL" id="JABSTR010000002">
    <property type="protein sequence ID" value="KAH9364635.1"/>
    <property type="molecule type" value="Genomic_DNA"/>
</dbReference>
<proteinExistence type="predicted"/>
<name>A0A9J6FP36_HAELO</name>
<evidence type="ECO:0000313" key="3">
    <source>
        <dbReference type="Proteomes" id="UP000821853"/>
    </source>
</evidence>
<protein>
    <recommendedName>
        <fullName evidence="1">Retrotransposon gag domain-containing protein</fullName>
    </recommendedName>
</protein>